<feature type="transmembrane region" description="Helical" evidence="1">
    <location>
        <begin position="23"/>
        <end position="44"/>
    </location>
</feature>
<reference evidence="2 3" key="1">
    <citation type="submission" date="2018-06" db="EMBL/GenBank/DDBJ databases">
        <title>Echinicola strongylocentroti sp. nov., isolated from a sea urchin Strongylocentrotus intermedius.</title>
        <authorList>
            <person name="Bae S.S."/>
        </authorList>
    </citation>
    <scope>NUCLEOTIDE SEQUENCE [LARGE SCALE GENOMIC DNA]</scope>
    <source>
        <strain evidence="2 3">MEBiC08714</strain>
    </source>
</reference>
<evidence type="ECO:0000313" key="3">
    <source>
        <dbReference type="Proteomes" id="UP000248688"/>
    </source>
</evidence>
<dbReference type="EMBL" id="CP030041">
    <property type="protein sequence ID" value="AWW32411.1"/>
    <property type="molecule type" value="Genomic_DNA"/>
</dbReference>
<dbReference type="RefSeq" id="WP_112785784.1">
    <property type="nucleotide sequence ID" value="NZ_CP030041.1"/>
</dbReference>
<gene>
    <name evidence="2" type="ORF">DN752_20950</name>
</gene>
<evidence type="ECO:0000256" key="1">
    <source>
        <dbReference type="SAM" id="Phobius"/>
    </source>
</evidence>
<proteinExistence type="predicted"/>
<dbReference type="Proteomes" id="UP000248688">
    <property type="component" value="Chromosome"/>
</dbReference>
<protein>
    <submittedName>
        <fullName evidence="2">Uncharacterized protein</fullName>
    </submittedName>
</protein>
<keyword evidence="3" id="KW-1185">Reference proteome</keyword>
<keyword evidence="1" id="KW-0812">Transmembrane</keyword>
<keyword evidence="1" id="KW-1133">Transmembrane helix</keyword>
<accession>A0A2Z4IMS3</accession>
<organism evidence="2 3">
    <name type="scientific">Echinicola strongylocentroti</name>
    <dbReference type="NCBI Taxonomy" id="1795355"/>
    <lineage>
        <taxon>Bacteria</taxon>
        <taxon>Pseudomonadati</taxon>
        <taxon>Bacteroidota</taxon>
        <taxon>Cytophagia</taxon>
        <taxon>Cytophagales</taxon>
        <taxon>Cyclobacteriaceae</taxon>
        <taxon>Echinicola</taxon>
    </lineage>
</organism>
<dbReference type="AlphaFoldDB" id="A0A2Z4IMS3"/>
<evidence type="ECO:0000313" key="2">
    <source>
        <dbReference type="EMBL" id="AWW32411.1"/>
    </source>
</evidence>
<dbReference type="KEGG" id="est:DN752_20950"/>
<keyword evidence="1" id="KW-0472">Membrane</keyword>
<name>A0A2Z4IMS3_9BACT</name>
<sequence>MEASRAVELSLLGIKIRGKESRIYNATIIIGFVMFFAAGSLAVATDLLPDKKHKIVRTMRVIRRAGKKAKEEILDVWI</sequence>